<proteinExistence type="predicted"/>
<dbReference type="AlphaFoldDB" id="A0AAV6TU94"/>
<accession>A0AAV6TU94</accession>
<comment type="caution">
    <text evidence="1">The sequence shown here is derived from an EMBL/GenBank/DDBJ whole genome shotgun (WGS) entry which is preliminary data.</text>
</comment>
<protein>
    <submittedName>
        <fullName evidence="1">Uncharacterized protein</fullName>
    </submittedName>
</protein>
<organism evidence="1 2">
    <name type="scientific">Oedothorax gibbosus</name>
    <dbReference type="NCBI Taxonomy" id="931172"/>
    <lineage>
        <taxon>Eukaryota</taxon>
        <taxon>Metazoa</taxon>
        <taxon>Ecdysozoa</taxon>
        <taxon>Arthropoda</taxon>
        <taxon>Chelicerata</taxon>
        <taxon>Arachnida</taxon>
        <taxon>Araneae</taxon>
        <taxon>Araneomorphae</taxon>
        <taxon>Entelegynae</taxon>
        <taxon>Araneoidea</taxon>
        <taxon>Linyphiidae</taxon>
        <taxon>Erigoninae</taxon>
        <taxon>Oedothorax</taxon>
    </lineage>
</organism>
<reference evidence="1 2" key="1">
    <citation type="journal article" date="2022" name="Nat. Ecol. Evol.">
        <title>A masculinizing supergene underlies an exaggerated male reproductive morph in a spider.</title>
        <authorList>
            <person name="Hendrickx F."/>
            <person name="De Corte Z."/>
            <person name="Sonet G."/>
            <person name="Van Belleghem S.M."/>
            <person name="Kostlbacher S."/>
            <person name="Vangestel C."/>
        </authorList>
    </citation>
    <scope>NUCLEOTIDE SEQUENCE [LARGE SCALE GENOMIC DNA]</scope>
    <source>
        <strain evidence="1">W744_W776</strain>
    </source>
</reference>
<evidence type="ECO:0000313" key="1">
    <source>
        <dbReference type="EMBL" id="KAG8175188.1"/>
    </source>
</evidence>
<dbReference type="Proteomes" id="UP000827092">
    <property type="component" value="Unassembled WGS sequence"/>
</dbReference>
<sequence length="330" mass="38015">MSKCSLIDWFEQLLFGTKATCLLEPPPEAFLTVAKLNAERVDWKEMARLGGLTMHRYQIQCDFEAIFDYLEKPPGGDPLPVMKTRTINTFFNLILAFMARRRQTPIVETLSDDKAILEQILSDPNSSGHSYHSAVFWGELARQWLNHRRPVPKTLKPLSDKTDNLGRLYDVTCYTRGKSIDPLSMHLIPHSEYVNAVHWKSASLLETFIRVQPEHALSRAVSQLVLKSLHQFLDGSYPSCLAEDDKIRIFLKNISVAHETVPKVFVAESPPRLIDVFQRLLAQARYDDLWEKEPIETSVEYPYAQMMHMTEQLLLSEKQNQILLKHVCSY</sequence>
<name>A0AAV6TU94_9ARAC</name>
<evidence type="ECO:0000313" key="2">
    <source>
        <dbReference type="Proteomes" id="UP000827092"/>
    </source>
</evidence>
<dbReference type="EMBL" id="JAFNEN010001048">
    <property type="protein sequence ID" value="KAG8175188.1"/>
    <property type="molecule type" value="Genomic_DNA"/>
</dbReference>
<gene>
    <name evidence="1" type="ORF">JTE90_022611</name>
</gene>
<keyword evidence="2" id="KW-1185">Reference proteome</keyword>